<dbReference type="RefSeq" id="WP_087299768.1">
    <property type="nucleotide sequence ID" value="NZ_NFKP01000003.1"/>
</dbReference>
<evidence type="ECO:0000313" key="1">
    <source>
        <dbReference type="EMBL" id="OUP70628.1"/>
    </source>
</evidence>
<proteinExistence type="predicted"/>
<dbReference type="Proteomes" id="UP000196386">
    <property type="component" value="Unassembled WGS sequence"/>
</dbReference>
<comment type="caution">
    <text evidence="1">The sequence shown here is derived from an EMBL/GenBank/DDBJ whole genome shotgun (WGS) entry which is preliminary data.</text>
</comment>
<dbReference type="AlphaFoldDB" id="A0A1Y4N585"/>
<accession>A0A1Y4N585</accession>
<gene>
    <name evidence="1" type="ORF">B5F11_04080</name>
</gene>
<protein>
    <submittedName>
        <fullName evidence="1">Uncharacterized protein</fullName>
    </submittedName>
</protein>
<sequence>MLDKSVFAMIDEEAKKQRKIENYLIFMAQCAGVTNKDDIGLLSGLKSLASQRNASEEEISSDIVKIGMMQDLLTAWFADKLDVSVFSKCKNSEQVFEVAADMQTRVNNVGDIETGLPSNWEQQSFVLQEQCMVPMYGTIYYKDGMLTHSDEIVRPSGKNIVFAHICTPQDYDDLLNSGLSEYMKKCLITLPILSKEICPLIVGIARGCTEFVEVKIGKSKIKVPLSSAMSLKGKFTGDQEKLYKKLDLSNIRYGSKVFVDKESGMPVRVFIVGEAA</sequence>
<evidence type="ECO:0000313" key="2">
    <source>
        <dbReference type="Proteomes" id="UP000196386"/>
    </source>
</evidence>
<name>A0A1Y4N585_9FIRM</name>
<dbReference type="EMBL" id="NFKP01000003">
    <property type="protein sequence ID" value="OUP70628.1"/>
    <property type="molecule type" value="Genomic_DNA"/>
</dbReference>
<reference evidence="2" key="1">
    <citation type="submission" date="2017-04" db="EMBL/GenBank/DDBJ databases">
        <title>Function of individual gut microbiota members based on whole genome sequencing of pure cultures obtained from chicken caecum.</title>
        <authorList>
            <person name="Medvecky M."/>
            <person name="Cejkova D."/>
            <person name="Polansky O."/>
            <person name="Karasova D."/>
            <person name="Kubasova T."/>
            <person name="Cizek A."/>
            <person name="Rychlik I."/>
        </authorList>
    </citation>
    <scope>NUCLEOTIDE SEQUENCE [LARGE SCALE GENOMIC DNA]</scope>
    <source>
        <strain evidence="2">An175</strain>
    </source>
</reference>
<organism evidence="1 2">
    <name type="scientific">Anaerotruncus colihominis</name>
    <dbReference type="NCBI Taxonomy" id="169435"/>
    <lineage>
        <taxon>Bacteria</taxon>
        <taxon>Bacillati</taxon>
        <taxon>Bacillota</taxon>
        <taxon>Clostridia</taxon>
        <taxon>Eubacteriales</taxon>
        <taxon>Oscillospiraceae</taxon>
        <taxon>Anaerotruncus</taxon>
    </lineage>
</organism>